<evidence type="ECO:0000256" key="4">
    <source>
        <dbReference type="ARBA" id="ARBA00022840"/>
    </source>
</evidence>
<dbReference type="InterPro" id="IPR005898">
    <property type="entry name" value="Cyc_pep_transpt_SyrD/YojI"/>
</dbReference>
<evidence type="ECO:0000256" key="6">
    <source>
        <dbReference type="ARBA" id="ARBA00023136"/>
    </source>
</evidence>
<dbReference type="EMBL" id="JACJFN010000002">
    <property type="protein sequence ID" value="MBB1519862.1"/>
    <property type="molecule type" value="Genomic_DNA"/>
</dbReference>
<dbReference type="AlphaFoldDB" id="A0A7W4DCR2"/>
<feature type="transmembrane region" description="Helical" evidence="7">
    <location>
        <begin position="12"/>
        <end position="38"/>
    </location>
</feature>
<feature type="transmembrane region" description="Helical" evidence="7">
    <location>
        <begin position="118"/>
        <end position="142"/>
    </location>
</feature>
<gene>
    <name evidence="10" type="ORF">H3H45_11485</name>
</gene>
<keyword evidence="11" id="KW-1185">Reference proteome</keyword>
<dbReference type="InterPro" id="IPR036640">
    <property type="entry name" value="ABC1_TM_sf"/>
</dbReference>
<dbReference type="GO" id="GO:1904680">
    <property type="term" value="F:peptide transmembrane transporter activity"/>
    <property type="evidence" value="ECO:0007669"/>
    <property type="project" value="InterPro"/>
</dbReference>
<dbReference type="GO" id="GO:0016887">
    <property type="term" value="F:ATP hydrolysis activity"/>
    <property type="evidence" value="ECO:0007669"/>
    <property type="project" value="InterPro"/>
</dbReference>
<evidence type="ECO:0000256" key="5">
    <source>
        <dbReference type="ARBA" id="ARBA00022989"/>
    </source>
</evidence>
<feature type="transmembrane region" description="Helical" evidence="7">
    <location>
        <begin position="148"/>
        <end position="168"/>
    </location>
</feature>
<comment type="caution">
    <text evidence="10">The sequence shown here is derived from an EMBL/GenBank/DDBJ whole genome shotgun (WGS) entry which is preliminary data.</text>
</comment>
<dbReference type="InterPro" id="IPR003439">
    <property type="entry name" value="ABC_transporter-like_ATP-bd"/>
</dbReference>
<evidence type="ECO:0000259" key="9">
    <source>
        <dbReference type="PROSITE" id="PS50929"/>
    </source>
</evidence>
<comment type="subcellular location">
    <subcellularLocation>
        <location evidence="1">Cell membrane</location>
        <topology evidence="1">Multi-pass membrane protein</topology>
    </subcellularLocation>
</comment>
<evidence type="ECO:0000256" key="7">
    <source>
        <dbReference type="SAM" id="Phobius"/>
    </source>
</evidence>
<evidence type="ECO:0000256" key="1">
    <source>
        <dbReference type="ARBA" id="ARBA00004651"/>
    </source>
</evidence>
<dbReference type="Gene3D" id="3.40.50.300">
    <property type="entry name" value="P-loop containing nucleotide triphosphate hydrolases"/>
    <property type="match status" value="1"/>
</dbReference>
<dbReference type="PROSITE" id="PS50929">
    <property type="entry name" value="ABC_TM1F"/>
    <property type="match status" value="1"/>
</dbReference>
<dbReference type="SMART" id="SM00382">
    <property type="entry name" value="AAA"/>
    <property type="match status" value="1"/>
</dbReference>
<dbReference type="FunFam" id="3.40.50.300:FF:001035">
    <property type="entry name" value="ABC transporter ATP-binding protein YojI"/>
    <property type="match status" value="1"/>
</dbReference>
<proteinExistence type="predicted"/>
<keyword evidence="5 7" id="KW-1133">Transmembrane helix</keyword>
<dbReference type="Pfam" id="PF00664">
    <property type="entry name" value="ABC_membrane"/>
    <property type="match status" value="1"/>
</dbReference>
<dbReference type="NCBIfam" id="TIGR01194">
    <property type="entry name" value="cyc_pep_trnsptr"/>
    <property type="match status" value="1"/>
</dbReference>
<dbReference type="GO" id="GO:0005524">
    <property type="term" value="F:ATP binding"/>
    <property type="evidence" value="ECO:0007669"/>
    <property type="project" value="UniProtKB-KW"/>
</dbReference>
<dbReference type="InterPro" id="IPR011527">
    <property type="entry name" value="ABC1_TM_dom"/>
</dbReference>
<dbReference type="InterPro" id="IPR027417">
    <property type="entry name" value="P-loop_NTPase"/>
</dbReference>
<evidence type="ECO:0000313" key="11">
    <source>
        <dbReference type="Proteomes" id="UP000581189"/>
    </source>
</evidence>
<dbReference type="PANTHER" id="PTHR24221:SF654">
    <property type="entry name" value="ATP-BINDING CASSETTE SUB-FAMILY B MEMBER 6"/>
    <property type="match status" value="1"/>
</dbReference>
<evidence type="ECO:0000313" key="10">
    <source>
        <dbReference type="EMBL" id="MBB1519862.1"/>
    </source>
</evidence>
<accession>A0A7W4DCR2</accession>
<dbReference type="CDD" id="cd03228">
    <property type="entry name" value="ABCC_MRP_Like"/>
    <property type="match status" value="1"/>
</dbReference>
<dbReference type="SUPFAM" id="SSF90123">
    <property type="entry name" value="ABC transporter transmembrane region"/>
    <property type="match status" value="1"/>
</dbReference>
<dbReference type="PANTHER" id="PTHR24221">
    <property type="entry name" value="ATP-BINDING CASSETTE SUB-FAMILY B"/>
    <property type="match status" value="1"/>
</dbReference>
<dbReference type="PROSITE" id="PS50893">
    <property type="entry name" value="ABC_TRANSPORTER_2"/>
    <property type="match status" value="1"/>
</dbReference>
<evidence type="ECO:0000259" key="8">
    <source>
        <dbReference type="PROSITE" id="PS50893"/>
    </source>
</evidence>
<dbReference type="GO" id="GO:0034040">
    <property type="term" value="F:ATPase-coupled lipid transmembrane transporter activity"/>
    <property type="evidence" value="ECO:0007669"/>
    <property type="project" value="TreeGrafter"/>
</dbReference>
<dbReference type="NCBIfam" id="NF007813">
    <property type="entry name" value="PRK10522.1"/>
    <property type="match status" value="1"/>
</dbReference>
<dbReference type="GO" id="GO:0015833">
    <property type="term" value="P:peptide transport"/>
    <property type="evidence" value="ECO:0007669"/>
    <property type="project" value="InterPro"/>
</dbReference>
<dbReference type="GO" id="GO:0140359">
    <property type="term" value="F:ABC-type transporter activity"/>
    <property type="evidence" value="ECO:0007669"/>
    <property type="project" value="InterPro"/>
</dbReference>
<dbReference type="RefSeq" id="WP_182833847.1">
    <property type="nucleotide sequence ID" value="NZ_JACJFN010000002.1"/>
</dbReference>
<dbReference type="GO" id="GO:0005886">
    <property type="term" value="C:plasma membrane"/>
    <property type="evidence" value="ECO:0007669"/>
    <property type="project" value="UniProtKB-SubCell"/>
</dbReference>
<evidence type="ECO:0000256" key="3">
    <source>
        <dbReference type="ARBA" id="ARBA00022741"/>
    </source>
</evidence>
<dbReference type="Proteomes" id="UP000581189">
    <property type="component" value="Unassembled WGS sequence"/>
</dbReference>
<keyword evidence="3" id="KW-0547">Nucleotide-binding</keyword>
<organism evidence="10 11">
    <name type="scientific">Aquipseudomonas guryensis</name>
    <dbReference type="NCBI Taxonomy" id="2759165"/>
    <lineage>
        <taxon>Bacteria</taxon>
        <taxon>Pseudomonadati</taxon>
        <taxon>Pseudomonadota</taxon>
        <taxon>Gammaproteobacteria</taxon>
        <taxon>Pseudomonadales</taxon>
        <taxon>Pseudomonadaceae</taxon>
        <taxon>Aquipseudomonas</taxon>
    </lineage>
</organism>
<keyword evidence="6 7" id="KW-0472">Membrane</keyword>
<sequence>MKLLNLLFRDNRLPFAGIIVLSLCSALLSIGVIAFVNWRLIGLQSDLGSALATFLGLLVLLLICAAAGQISLHRLGHAFVYRLRRSLVGRVMNTDIERLERIGGARILASLASDIRNITIAFVHLPELVYGLILSLAAFAFLAWLSPALFGITISWLTLTLVVGWLLVGKVNRHIRLLREAEDHLYQDYQAIIDGRKELALNRDRARLLFDEEFDRDARAYRDHVTRADIYNGLAGNWANCMVLGSIGLVFFCASGLGWATSAVAATFALTVLFLRAPLVSSVAALPALLAARISLDKLEALELASEHSTQAISPLGDWQQLQLCGLHYRYPGEGDESGFDVGPIDLQLRRGELVFLVGGNGSGKSTLARLLTGLHRPDAGTIRLDGQALAAEQWPAYRQLFASVFTDFHLFARLLGPQGGEVPESLVGHWLERLRLSHKVRFASGRLADTRFSQGQRKRLALMLAMLEGRDILVLDEWAADQDPLFRRLFYRELLPQLKAAGKTIIAITHDDHYFDQADRLLKMDGGRLYELSGQARERATRDAVLEIGGNAKTEAVGNSL</sequence>
<evidence type="ECO:0000256" key="2">
    <source>
        <dbReference type="ARBA" id="ARBA00022692"/>
    </source>
</evidence>
<dbReference type="SUPFAM" id="SSF52540">
    <property type="entry name" value="P-loop containing nucleoside triphosphate hydrolases"/>
    <property type="match status" value="1"/>
</dbReference>
<protein>
    <submittedName>
        <fullName evidence="10">Multidrug ABC transporter permease/ATP-binding protein</fullName>
    </submittedName>
</protein>
<name>A0A7W4DCR2_9GAMM</name>
<keyword evidence="2 7" id="KW-0812">Transmembrane</keyword>
<feature type="domain" description="ABC transporter" evidence="8">
    <location>
        <begin position="322"/>
        <end position="552"/>
    </location>
</feature>
<reference evidence="10 11" key="1">
    <citation type="submission" date="2020-08" db="EMBL/GenBank/DDBJ databases">
        <authorList>
            <person name="Kim C.M."/>
        </authorList>
    </citation>
    <scope>NUCLEOTIDE SEQUENCE [LARGE SCALE GENOMIC DNA]</scope>
    <source>
        <strain evidence="10 11">SR9</strain>
    </source>
</reference>
<dbReference type="Pfam" id="PF00005">
    <property type="entry name" value="ABC_tran"/>
    <property type="match status" value="1"/>
</dbReference>
<keyword evidence="4 10" id="KW-0067">ATP-binding</keyword>
<feature type="transmembrane region" description="Helical" evidence="7">
    <location>
        <begin position="50"/>
        <end position="72"/>
    </location>
</feature>
<feature type="transmembrane region" description="Helical" evidence="7">
    <location>
        <begin position="237"/>
        <end position="260"/>
    </location>
</feature>
<dbReference type="InterPro" id="IPR003593">
    <property type="entry name" value="AAA+_ATPase"/>
</dbReference>
<dbReference type="Gene3D" id="1.20.1560.10">
    <property type="entry name" value="ABC transporter type 1, transmembrane domain"/>
    <property type="match status" value="1"/>
</dbReference>
<feature type="domain" description="ABC transmembrane type-1" evidence="9">
    <location>
        <begin position="15"/>
        <end position="291"/>
    </location>
</feature>
<dbReference type="InterPro" id="IPR039421">
    <property type="entry name" value="Type_1_exporter"/>
</dbReference>